<dbReference type="OrthoDB" id="888920at2"/>
<dbReference type="EMBL" id="CP013909">
    <property type="protein sequence ID" value="ALW86338.1"/>
    <property type="molecule type" value="Genomic_DNA"/>
</dbReference>
<accession>A0A0U4C5M7</accession>
<name>A0A0U4C5M7_9BACT</name>
<evidence type="ECO:0000313" key="1">
    <source>
        <dbReference type="EMBL" id="ALW86338.1"/>
    </source>
</evidence>
<reference evidence="1 2" key="1">
    <citation type="submission" date="2015-12" db="EMBL/GenBank/DDBJ databases">
        <authorList>
            <person name="Shamseldin A."/>
            <person name="Moawad H."/>
            <person name="Abd El-Rahim W.M."/>
            <person name="Sadowsky M.J."/>
        </authorList>
    </citation>
    <scope>NUCLEOTIDE SEQUENCE [LARGE SCALE GENOMIC DNA]</scope>
    <source>
        <strain evidence="1 2">DG5B</strain>
    </source>
</reference>
<dbReference type="RefSeq" id="WP_068195546.1">
    <property type="nucleotide sequence ID" value="NZ_CP013909.1"/>
</dbReference>
<dbReference type="Proteomes" id="UP000059542">
    <property type="component" value="Chromosome"/>
</dbReference>
<gene>
    <name evidence="1" type="ORF">AUC43_15345</name>
</gene>
<evidence type="ECO:0000313" key="2">
    <source>
        <dbReference type="Proteomes" id="UP000059542"/>
    </source>
</evidence>
<dbReference type="Gene3D" id="6.10.140.2190">
    <property type="match status" value="1"/>
</dbReference>
<dbReference type="STRING" id="1411621.AUC43_15345"/>
<proteinExistence type="predicted"/>
<keyword evidence="2" id="KW-1185">Reference proteome</keyword>
<protein>
    <submittedName>
        <fullName evidence="1">Uncharacterized protein</fullName>
    </submittedName>
</protein>
<organism evidence="1 2">
    <name type="scientific">Hymenobacter sedentarius</name>
    <dbReference type="NCBI Taxonomy" id="1411621"/>
    <lineage>
        <taxon>Bacteria</taxon>
        <taxon>Pseudomonadati</taxon>
        <taxon>Bacteroidota</taxon>
        <taxon>Cytophagia</taxon>
        <taxon>Cytophagales</taxon>
        <taxon>Hymenobacteraceae</taxon>
        <taxon>Hymenobacter</taxon>
    </lineage>
</organism>
<dbReference type="KEGG" id="hyg:AUC43_15345"/>
<sequence>MPVSLNKYRIKDLLALTQEADLINKIFEVESGSGTDQSFKVSFPTVVQTVANNLPGGNNAKVAIKTARCYDATAVNYSPGDETLVGLNPDFLCLFTTCRVEFPHPSTEYLLVYDGTPGAPLQVWRDGDFTGQKIGAKWVPVGSIDAQVQGIVDFSPFAFSYAQDATVKYTLNGQLRLFTAKQELVKATFTPSQIPAPTGLNTDANWQEINAGATSVVRDFLPGSYKKDQVVVFNGTQYRAKQDLVIGDFVNQAGTYDNFPDLDYWQPLNSGGGVSYDDTALTARVLGTENALDALTTTEQAHYTELNNRLNALVSTAPDYVPGSYVKGQFVTNAGNVYIAKQNIANSTAAPTATNVYWLQLGGGSGPATVVEQTLGSNSTTSVPSIKATADALVPKADKTYVDSQNVLKVDKVTGKQLSTEDYTSAEKAKLAGLVSDVPNQNSLAPASATVSPTVDAVNTGLALKVDKIAGKGLSTNDYTTAEQTKLAGLNNAPANQNSLTPASTTLAPTVDAVTGGLSGKVDKVAGKQLSTEDYTTTEKIKLAGLANADVNKAYVDAATATLQTNINAKAADNAVVHLAGTETLTGSKTFSGDLNLSGSATLWLNSGNTLRMSGRMDLRTTDFNASKTHDNTGQHQMYTGTGGHTLTLPQLSGSTYQTFWVENIGTGDLTIATTAPNTILVNNTSVSTALLSPGETLMLVHRSSASTNWVGSYQGGSKPSTVGKVQNALTPASTSLAPSVDATTAGLALKVDAVAGKGLSTNDYTTAEKTKLAGLTNADVTKSYVDTADAALQSQLTALQNTAAVDVYNVSQALREAVVQGTFNDSNELTTAVTGSVSGMRFTYQTYDYEYMPGDLGTLVWVRNYKKGSVTYAGGTGGEAAQNGLSPASATVPPSVDAVNAGLAAKADKTYVDSQDSALQNQITSNTNGLATKADKSYVDAQDTGLQNQITSNTNALTTKVDKVAGMGLSTNDYTTAEKNKLNGLTTVAAGTNIGLDTTTTPGSTIISNTMPAASGTVSGYLTSANWNTFNNKQNAIVNTDALTEGTTNKYYTDARARASVSATAGSALTYNTGTGVFSLPVATTTASGYLSNTDWTTFNSKQNTLAAANGTTNGYLTSTDWTTFNGKQNALSAASGTVSGYLTSADWTTFNGKLGPTTTTTAIGEGTNQYFTTTRVLNTALTGLVTTTSGTPVAADTMLAAWNKVTNFITNITATIRAVTLGTYSKAATQTAIATTDTTPLALGKLEKKADDAIASLANKSDVGHTHTASQVTDFNTAADGRINLMKNVAGGIPQLDASAQIYASLLPIATTTSLGAIKPGTNLTVAADGTLNASGGSIVPATTTTLGGIKVGNGLLVQPDGTLATNGTGGTAYTLPLATPDTLGGVKIGQNLIANPDGTIGVYRVLPRTNYVGVSGTLTASMDNQDQFGYLLAGSILINDNTTFKNDGQKVIFRIAQQGAGSLYSVTWSSAFRFPGGTAPAMTQALSKTDYYGFTWNAGTGFWDCVAITQNL</sequence>